<dbReference type="PANTHER" id="PTHR47977">
    <property type="entry name" value="RAS-RELATED PROTEIN RAB"/>
    <property type="match status" value="1"/>
</dbReference>
<evidence type="ECO:0000256" key="2">
    <source>
        <dbReference type="ARBA" id="ARBA00022837"/>
    </source>
</evidence>
<feature type="domain" description="EF-hand" evidence="7">
    <location>
        <begin position="72"/>
        <end position="107"/>
    </location>
</feature>
<dbReference type="SMART" id="SM00175">
    <property type="entry name" value="RAB"/>
    <property type="match status" value="1"/>
</dbReference>
<protein>
    <recommendedName>
        <fullName evidence="7">EF-hand domain-containing protein</fullName>
    </recommendedName>
</protein>
<dbReference type="SMART" id="SM00176">
    <property type="entry name" value="RAN"/>
    <property type="match status" value="1"/>
</dbReference>
<dbReference type="EnsemblMetazoa" id="Aqu2.1.33469_001">
    <property type="protein sequence ID" value="Aqu2.1.33469_001"/>
    <property type="gene ID" value="Aqu2.1.33469"/>
</dbReference>
<dbReference type="AlphaFoldDB" id="A0A1X7V0Z6"/>
<dbReference type="PROSITE" id="PS51419">
    <property type="entry name" value="RAB"/>
    <property type="match status" value="1"/>
</dbReference>
<organism evidence="8">
    <name type="scientific">Amphimedon queenslandica</name>
    <name type="common">Sponge</name>
    <dbReference type="NCBI Taxonomy" id="400682"/>
    <lineage>
        <taxon>Eukaryota</taxon>
        <taxon>Metazoa</taxon>
        <taxon>Porifera</taxon>
        <taxon>Demospongiae</taxon>
        <taxon>Heteroscleromorpha</taxon>
        <taxon>Haplosclerida</taxon>
        <taxon>Niphatidae</taxon>
        <taxon>Amphimedon</taxon>
    </lineage>
</organism>
<dbReference type="Pfam" id="PF00071">
    <property type="entry name" value="Ras"/>
    <property type="match status" value="1"/>
</dbReference>
<evidence type="ECO:0000313" key="8">
    <source>
        <dbReference type="EnsemblMetazoa" id="Aqu2.1.33469_001"/>
    </source>
</evidence>
<dbReference type="InParanoid" id="A0A1X7V0Z6"/>
<evidence type="ECO:0000256" key="6">
    <source>
        <dbReference type="SAM" id="MobiDB-lite"/>
    </source>
</evidence>
<evidence type="ECO:0000259" key="7">
    <source>
        <dbReference type="PROSITE" id="PS50222"/>
    </source>
</evidence>
<dbReference type="SMART" id="SM00173">
    <property type="entry name" value="RAS"/>
    <property type="match status" value="1"/>
</dbReference>
<feature type="compositionally biased region" description="Basic and acidic residues" evidence="6">
    <location>
        <begin position="147"/>
        <end position="162"/>
    </location>
</feature>
<keyword evidence="3" id="KW-0342">GTP-binding</keyword>
<keyword evidence="5" id="KW-0175">Coiled coil</keyword>
<dbReference type="PROSITE" id="PS00018">
    <property type="entry name" value="EF_HAND_1"/>
    <property type="match status" value="1"/>
</dbReference>
<dbReference type="SUPFAM" id="SSF47473">
    <property type="entry name" value="EF-hand"/>
    <property type="match status" value="1"/>
</dbReference>
<dbReference type="SUPFAM" id="SSF52540">
    <property type="entry name" value="P-loop containing nucleoside triphosphate hydrolases"/>
    <property type="match status" value="1"/>
</dbReference>
<dbReference type="EnsemblMetazoa" id="XM_011405296.2">
    <property type="protein sequence ID" value="XP_011403598.1"/>
    <property type="gene ID" value="LOC100638005"/>
</dbReference>
<feature type="coiled-coil region" evidence="5">
    <location>
        <begin position="240"/>
        <end position="353"/>
    </location>
</feature>
<dbReference type="OrthoDB" id="10615193at2759"/>
<dbReference type="PRINTS" id="PR00449">
    <property type="entry name" value="RASTRNSFRMNG"/>
</dbReference>
<evidence type="ECO:0000313" key="9">
    <source>
        <dbReference type="Proteomes" id="UP000007879"/>
    </source>
</evidence>
<dbReference type="Proteomes" id="UP000007879">
    <property type="component" value="Unassembled WGS sequence"/>
</dbReference>
<keyword evidence="1" id="KW-0547">Nucleotide-binding</keyword>
<sequence length="737" mass="82907">MSGVSEKIGSVSEEKKRSGSLSLSRGNSLRSNGGERPSSRASSSTSSRLTREEVSSIYSYNGGEEEEEREEALEDFCRNIFDICDTDNDGFITINELLCHCDDTFLMNTLIEALGTDQDSGGRGSDGKLSFEEFRVGLERVSELLLRDELDQSTPERNKKDNSSGSTVVSDNYINGTVLVYESDGVTNEEAWLKAMSRIDPHEHLSKNEELKTMWTELSSQDPSLLDRFEGFLSMVVTDLEKSQTEVETIQSKIRKLLTDQSREAHEMDDILQEQLMEARDKQEKKSQEVSDRISTHYQELLEEREALIVKLSEKEQTLRTFLEEKTLAELELRKEKQELITLNQTLKDQLSDSYRQLSASQRQLQLIAGAHPSNEREQQLQWLPGEDPLVETSITTTESFIMRGSTSPSLSPRGSISPSLHYNSSCLAVEVEQAMRNISPTHEATPIETTPTPVPTPEEERVGLLAHYNEEEELKGRANDSNSSIVYNTVSKVHESVPVTPVHFNDTSSGFTLSQLIPPREERPHPPQAVSNRYDANATPSRVFKVVILGDSGVGKTSIIRRLSSPTSEPLPAPRSTLGLDYSTALINAQDETVVFQLWDTAGQERFHSTTAVYFKRADAFIIVYDVTSKNTFESVKAWINLVKATIRTELPVLMLMGNKCDCRELRQVKKEEGQKLAFELRALFSETSAKSGDNVLQSHTTLASLLLERENQDMEAIRRSALRLDKNEQRRKCKC</sequence>
<evidence type="ECO:0000256" key="5">
    <source>
        <dbReference type="SAM" id="Coils"/>
    </source>
</evidence>
<evidence type="ECO:0000256" key="1">
    <source>
        <dbReference type="ARBA" id="ARBA00022741"/>
    </source>
</evidence>
<dbReference type="GO" id="GO:0005509">
    <property type="term" value="F:calcium ion binding"/>
    <property type="evidence" value="ECO:0007669"/>
    <property type="project" value="InterPro"/>
</dbReference>
<evidence type="ECO:0000256" key="4">
    <source>
        <dbReference type="ARBA" id="ARBA00023288"/>
    </source>
</evidence>
<feature type="region of interest" description="Disordered" evidence="6">
    <location>
        <begin position="1"/>
        <end position="67"/>
    </location>
</feature>
<dbReference type="STRING" id="400682.A0A1X7V0Z6"/>
<dbReference type="KEGG" id="aqu:100638005"/>
<accession>A0A1X7V0Z6</accession>
<reference evidence="8" key="2">
    <citation type="submission" date="2017-05" db="UniProtKB">
        <authorList>
            <consortium name="EnsemblMetazoa"/>
        </authorList>
    </citation>
    <scope>IDENTIFICATION</scope>
</reference>
<dbReference type="InterPro" id="IPR011992">
    <property type="entry name" value="EF-hand-dom_pair"/>
</dbReference>
<keyword evidence="9" id="KW-1185">Reference proteome</keyword>
<dbReference type="FunFam" id="3.40.50.300:FF:001129">
    <property type="entry name" value="ras-related protein Rab-44 isoform X2"/>
    <property type="match status" value="1"/>
</dbReference>
<evidence type="ECO:0000256" key="3">
    <source>
        <dbReference type="ARBA" id="ARBA00023134"/>
    </source>
</evidence>
<keyword evidence="4" id="KW-0449">Lipoprotein</keyword>
<dbReference type="InterPro" id="IPR001806">
    <property type="entry name" value="Small_GTPase"/>
</dbReference>
<dbReference type="InterPro" id="IPR002048">
    <property type="entry name" value="EF_hand_dom"/>
</dbReference>
<dbReference type="InterPro" id="IPR018247">
    <property type="entry name" value="EF_Hand_1_Ca_BS"/>
</dbReference>
<dbReference type="CDD" id="cd00154">
    <property type="entry name" value="Rab"/>
    <property type="match status" value="1"/>
</dbReference>
<dbReference type="InterPro" id="IPR005225">
    <property type="entry name" value="Small_GTP-bd"/>
</dbReference>
<dbReference type="PROSITE" id="PS50222">
    <property type="entry name" value="EF_HAND_2"/>
    <property type="match status" value="1"/>
</dbReference>
<dbReference type="NCBIfam" id="TIGR00231">
    <property type="entry name" value="small_GTP"/>
    <property type="match status" value="1"/>
</dbReference>
<dbReference type="SMART" id="SM00174">
    <property type="entry name" value="RHO"/>
    <property type="match status" value="1"/>
</dbReference>
<dbReference type="Gene3D" id="1.10.238.10">
    <property type="entry name" value="EF-hand"/>
    <property type="match status" value="1"/>
</dbReference>
<dbReference type="PROSITE" id="PS51421">
    <property type="entry name" value="RAS"/>
    <property type="match status" value="1"/>
</dbReference>
<dbReference type="Gene3D" id="3.40.50.300">
    <property type="entry name" value="P-loop containing nucleotide triphosphate hydrolases"/>
    <property type="match status" value="1"/>
</dbReference>
<gene>
    <name evidence="8" type="primary">100638005</name>
</gene>
<reference evidence="9" key="1">
    <citation type="journal article" date="2010" name="Nature">
        <title>The Amphimedon queenslandica genome and the evolution of animal complexity.</title>
        <authorList>
            <person name="Srivastava M."/>
            <person name="Simakov O."/>
            <person name="Chapman J."/>
            <person name="Fahey B."/>
            <person name="Gauthier M.E."/>
            <person name="Mitros T."/>
            <person name="Richards G.S."/>
            <person name="Conaco C."/>
            <person name="Dacre M."/>
            <person name="Hellsten U."/>
            <person name="Larroux C."/>
            <person name="Putnam N.H."/>
            <person name="Stanke M."/>
            <person name="Adamska M."/>
            <person name="Darling A."/>
            <person name="Degnan S.M."/>
            <person name="Oakley T.H."/>
            <person name="Plachetzki D.C."/>
            <person name="Zhai Y."/>
            <person name="Adamski M."/>
            <person name="Calcino A."/>
            <person name="Cummins S.F."/>
            <person name="Goodstein D.M."/>
            <person name="Harris C."/>
            <person name="Jackson D.J."/>
            <person name="Leys S.P."/>
            <person name="Shu S."/>
            <person name="Woodcroft B.J."/>
            <person name="Vervoort M."/>
            <person name="Kosik K.S."/>
            <person name="Manning G."/>
            <person name="Degnan B.M."/>
            <person name="Rokhsar D.S."/>
        </authorList>
    </citation>
    <scope>NUCLEOTIDE SEQUENCE [LARGE SCALE GENOMIC DNA]</scope>
</reference>
<dbReference type="InterPro" id="IPR050227">
    <property type="entry name" value="Rab"/>
</dbReference>
<feature type="region of interest" description="Disordered" evidence="6">
    <location>
        <begin position="147"/>
        <end position="168"/>
    </location>
</feature>
<keyword evidence="2" id="KW-0106">Calcium</keyword>
<dbReference type="GO" id="GO:0003924">
    <property type="term" value="F:GTPase activity"/>
    <property type="evidence" value="ECO:0007669"/>
    <property type="project" value="InterPro"/>
</dbReference>
<name>A0A1X7V0Z6_AMPQE</name>
<dbReference type="GO" id="GO:0005525">
    <property type="term" value="F:GTP binding"/>
    <property type="evidence" value="ECO:0007669"/>
    <property type="project" value="UniProtKB-KW"/>
</dbReference>
<dbReference type="eggNOG" id="KOG0078">
    <property type="taxonomic scope" value="Eukaryota"/>
</dbReference>
<feature type="compositionally biased region" description="Low complexity" evidence="6">
    <location>
        <begin position="19"/>
        <end position="48"/>
    </location>
</feature>
<proteinExistence type="predicted"/>
<dbReference type="InterPro" id="IPR027417">
    <property type="entry name" value="P-loop_NTPase"/>
</dbReference>
<dbReference type="CDD" id="cd00051">
    <property type="entry name" value="EFh"/>
    <property type="match status" value="1"/>
</dbReference>